<evidence type="ECO:0000256" key="1">
    <source>
        <dbReference type="SAM" id="MobiDB-lite"/>
    </source>
</evidence>
<evidence type="ECO:0000313" key="2">
    <source>
        <dbReference type="EMBL" id="CAA9285272.1"/>
    </source>
</evidence>
<feature type="compositionally biased region" description="Basic residues" evidence="1">
    <location>
        <begin position="58"/>
        <end position="73"/>
    </location>
</feature>
<name>A0A6J4JR11_9PROT</name>
<protein>
    <submittedName>
        <fullName evidence="2">Transcriptional regulator</fullName>
    </submittedName>
</protein>
<sequence length="149" mass="17074">AERRTPGPRCAGAPPEPHRCACRHAGSPPPHPARHEPGKARRGARPHLPAGAEIRARREPHRRQPALRPRPRSRRADRLLLRRHARCGRRLDERHPPCHGLRRQPGRLRGRHAAPPRDARTGPRLLPHHRPLRAEARLRPHQEPDPVRI</sequence>
<accession>A0A6J4JR11</accession>
<dbReference type="EMBL" id="CADCTD010000178">
    <property type="protein sequence ID" value="CAA9285272.1"/>
    <property type="molecule type" value="Genomic_DNA"/>
</dbReference>
<gene>
    <name evidence="2" type="ORF">AVDCRST_MAG27-4418</name>
</gene>
<feature type="region of interest" description="Disordered" evidence="1">
    <location>
        <begin position="1"/>
        <end position="149"/>
    </location>
</feature>
<reference evidence="2" key="1">
    <citation type="submission" date="2020-02" db="EMBL/GenBank/DDBJ databases">
        <authorList>
            <person name="Meier V. D."/>
        </authorList>
    </citation>
    <scope>NUCLEOTIDE SEQUENCE</scope>
    <source>
        <strain evidence="2">AVDCRST_MAG27</strain>
    </source>
</reference>
<feature type="compositionally biased region" description="Basic and acidic residues" evidence="1">
    <location>
        <begin position="132"/>
        <end position="149"/>
    </location>
</feature>
<feature type="compositionally biased region" description="Basic residues" evidence="1">
    <location>
        <begin position="100"/>
        <end position="114"/>
    </location>
</feature>
<proteinExistence type="predicted"/>
<feature type="non-terminal residue" evidence="2">
    <location>
        <position position="1"/>
    </location>
</feature>
<organism evidence="2">
    <name type="scientific">uncultured Craurococcus sp</name>
    <dbReference type="NCBI Taxonomy" id="1135998"/>
    <lineage>
        <taxon>Bacteria</taxon>
        <taxon>Pseudomonadati</taxon>
        <taxon>Pseudomonadota</taxon>
        <taxon>Alphaproteobacteria</taxon>
        <taxon>Acetobacterales</taxon>
        <taxon>Acetobacteraceae</taxon>
        <taxon>Craurococcus</taxon>
        <taxon>environmental samples</taxon>
    </lineage>
</organism>
<dbReference type="AlphaFoldDB" id="A0A6J4JR11"/>
<feature type="non-terminal residue" evidence="2">
    <location>
        <position position="149"/>
    </location>
</feature>